<evidence type="ECO:0000313" key="2">
    <source>
        <dbReference type="EMBL" id="MBU5626130.1"/>
    </source>
</evidence>
<protein>
    <submittedName>
        <fullName evidence="2">Aminomethyl-transferring glycine dehydrogenase subunit GcvPA</fullName>
        <ecNumber evidence="2">1.4.4.2</ecNumber>
    </submittedName>
</protein>
<proteinExistence type="predicted"/>
<dbReference type="EC" id="1.4.4.2" evidence="2"/>
<gene>
    <name evidence="2" type="primary">gcvPA</name>
    <name evidence="2" type="ORF">KQI82_04235</name>
</gene>
<accession>A0ABS6F792</accession>
<keyword evidence="2" id="KW-0560">Oxidoreductase</keyword>
<sequence>MAIQYPYIPNSNTDIKQEMLDSLGIKSVEEIYSFIPQELRLDRPLALPAPMLAESDLKRHVDGILAANRTCGESISFLGAGCYDHYVPAICDEINGRSEFLTAYSGDTYVDHGKNQAFFEFTSLMGELLDMDCVSFPTYDGASSASTAIMMSRRINGRKQYIIPRNISHELDMQITSYCVNMEKVYVGYRADGQLDLEELKGKLCEDTACVFIQNPTFFGNLEEQGQQIADLAHAAGAQFAVYADPSSLGVIKPPAHYGADIVCGDIQPIGMHMSYGSGMGGYLATHVKAEYVLNYPHHLYGIFENDKGERGYFRSLPERTSYYRRAEGVEFLGTCVGLWAITAAVYLSVMGPKGMEELGENILYKSNYAKKKIAAIPGVKLLFQPSVSFKEFVINFDDSGKSVDEINTVLRERYDIFGGLDLSKKYGLGQSALYCVTEKTSQAQIDKLCTALKTILAE</sequence>
<dbReference type="RefSeq" id="WP_216559130.1">
    <property type="nucleotide sequence ID" value="NZ_JAHLQN010000001.1"/>
</dbReference>
<dbReference type="PANTHER" id="PTHR42806:SF1">
    <property type="entry name" value="GLYCINE DEHYDROGENASE (DECARBOXYLATING)"/>
    <property type="match status" value="1"/>
</dbReference>
<dbReference type="Pfam" id="PF02347">
    <property type="entry name" value="GDC-P"/>
    <property type="match status" value="1"/>
</dbReference>
<dbReference type="Proteomes" id="UP000787672">
    <property type="component" value="Unassembled WGS sequence"/>
</dbReference>
<organism evidence="2 3">
    <name type="scientific">Dysosmobacter acutus</name>
    <dbReference type="NCBI Taxonomy" id="2841504"/>
    <lineage>
        <taxon>Bacteria</taxon>
        <taxon>Bacillati</taxon>
        <taxon>Bacillota</taxon>
        <taxon>Clostridia</taxon>
        <taxon>Eubacteriales</taxon>
        <taxon>Oscillospiraceae</taxon>
        <taxon>Dysosmobacter</taxon>
    </lineage>
</organism>
<comment type="caution">
    <text evidence="2">The sequence shown here is derived from an EMBL/GenBank/DDBJ whole genome shotgun (WGS) entry which is preliminary data.</text>
</comment>
<dbReference type="EMBL" id="JAHLQN010000001">
    <property type="protein sequence ID" value="MBU5626130.1"/>
    <property type="molecule type" value="Genomic_DNA"/>
</dbReference>
<dbReference type="InterPro" id="IPR049315">
    <property type="entry name" value="GDC-P_N"/>
</dbReference>
<dbReference type="GO" id="GO:0004375">
    <property type="term" value="F:glycine dehydrogenase (decarboxylating) activity"/>
    <property type="evidence" value="ECO:0007669"/>
    <property type="project" value="UniProtKB-EC"/>
</dbReference>
<keyword evidence="3" id="KW-1185">Reference proteome</keyword>
<feature type="domain" description="Glycine cleavage system P-protein N-terminal" evidence="1">
    <location>
        <begin position="7"/>
        <end position="451"/>
    </location>
</feature>
<name>A0ABS6F792_9FIRM</name>
<evidence type="ECO:0000259" key="1">
    <source>
        <dbReference type="Pfam" id="PF02347"/>
    </source>
</evidence>
<evidence type="ECO:0000313" key="3">
    <source>
        <dbReference type="Proteomes" id="UP000787672"/>
    </source>
</evidence>
<dbReference type="PANTHER" id="PTHR42806">
    <property type="entry name" value="GLYCINE CLEAVAGE SYSTEM P-PROTEIN"/>
    <property type="match status" value="1"/>
</dbReference>
<dbReference type="NCBIfam" id="NF001696">
    <property type="entry name" value="PRK00451.1"/>
    <property type="match status" value="1"/>
</dbReference>
<dbReference type="InterPro" id="IPR023010">
    <property type="entry name" value="GcvPA"/>
</dbReference>
<reference evidence="2 3" key="1">
    <citation type="submission" date="2021-06" db="EMBL/GenBank/DDBJ databases">
        <authorList>
            <person name="Sun Q."/>
            <person name="Li D."/>
        </authorList>
    </citation>
    <scope>NUCLEOTIDE SEQUENCE [LARGE SCALE GENOMIC DNA]</scope>
    <source>
        <strain evidence="2 3">MSJ-2</strain>
    </source>
</reference>